<organism evidence="1">
    <name type="scientific">Fagus sylvatica</name>
    <name type="common">Beechnut</name>
    <dbReference type="NCBI Taxonomy" id="28930"/>
    <lineage>
        <taxon>Eukaryota</taxon>
        <taxon>Viridiplantae</taxon>
        <taxon>Streptophyta</taxon>
        <taxon>Embryophyta</taxon>
        <taxon>Tracheophyta</taxon>
        <taxon>Spermatophyta</taxon>
        <taxon>Magnoliopsida</taxon>
        <taxon>eudicotyledons</taxon>
        <taxon>Gunneridae</taxon>
        <taxon>Pentapetalae</taxon>
        <taxon>rosids</taxon>
        <taxon>fabids</taxon>
        <taxon>Fagales</taxon>
        <taxon>Fagaceae</taxon>
        <taxon>Fagus</taxon>
    </lineage>
</organism>
<accession>A0A2N9HYU9</accession>
<name>A0A2N9HYU9_FAGSY</name>
<evidence type="ECO:0000313" key="1">
    <source>
        <dbReference type="EMBL" id="SPD16821.1"/>
    </source>
</evidence>
<gene>
    <name evidence="1" type="ORF">FSB_LOCUS44703</name>
</gene>
<dbReference type="EMBL" id="OIVN01004343">
    <property type="protein sequence ID" value="SPD16821.1"/>
    <property type="molecule type" value="Genomic_DNA"/>
</dbReference>
<protein>
    <submittedName>
        <fullName evidence="1">Uncharacterized protein</fullName>
    </submittedName>
</protein>
<sequence>MMWRSKDHRSAGLWWSLSPSGGGHDRFLKSLLGLIIISSPSWCCRGLICAEVHRDPWTKKIPSWLLIIISFRFLSRFQPWPHPLVRRFADRHFSQWCRLRSFFCGPSWTVELAVDHLPVDHCGGDQLSLPHFLGFGCCGGSFSSGHLPCLMVNGEDHSHCNDQALEM</sequence>
<reference evidence="1" key="1">
    <citation type="submission" date="2018-02" db="EMBL/GenBank/DDBJ databases">
        <authorList>
            <person name="Cohen D.B."/>
            <person name="Kent A.D."/>
        </authorList>
    </citation>
    <scope>NUCLEOTIDE SEQUENCE</scope>
</reference>
<dbReference type="AlphaFoldDB" id="A0A2N9HYU9"/>
<proteinExistence type="predicted"/>